<dbReference type="PANTHER" id="PTHR47027:SF25">
    <property type="entry name" value="REVERSE TRANSCRIPTASE DOMAIN-CONTAINING PROTEIN"/>
    <property type="match status" value="1"/>
</dbReference>
<protein>
    <submittedName>
        <fullName evidence="1">Uncharacterized protein</fullName>
    </submittedName>
</protein>
<evidence type="ECO:0000313" key="1">
    <source>
        <dbReference type="EMBL" id="VDO60394.1"/>
    </source>
</evidence>
<dbReference type="EMBL" id="UZAI01001295">
    <property type="protein sequence ID" value="VDO60394.1"/>
    <property type="molecule type" value="Genomic_DNA"/>
</dbReference>
<organism evidence="1 2">
    <name type="scientific">Schistosoma margrebowiei</name>
    <dbReference type="NCBI Taxonomy" id="48269"/>
    <lineage>
        <taxon>Eukaryota</taxon>
        <taxon>Metazoa</taxon>
        <taxon>Spiralia</taxon>
        <taxon>Lophotrochozoa</taxon>
        <taxon>Platyhelminthes</taxon>
        <taxon>Trematoda</taxon>
        <taxon>Digenea</taxon>
        <taxon>Strigeidida</taxon>
        <taxon>Schistosomatoidea</taxon>
        <taxon>Schistosomatidae</taxon>
        <taxon>Schistosoma</taxon>
    </lineage>
</organism>
<accession>A0A183LK50</accession>
<dbReference type="Proteomes" id="UP000277204">
    <property type="component" value="Unassembled WGS sequence"/>
</dbReference>
<sequence>MEQNSNPITLDAETLEELQSTFLGNIIDEQGGSDADVKARTGKERVALLQLKNIWNSKQLSTNIKMRIFNANVKAVLLYGGETWRTASIIIKKVQVFINSCLRKILNIHWPDTISNSLLWERTNQIPAEEEIRKRRWKWLGHTLRKSSNCITRQALTWNLEGKRKRGRPKNTLRREIEGDMEKINKNWKELERIRWMDRVGCRTRVSGLCSFTRSNRRKQLIDFDNSIYSCINYKIQNQQILNTEEEEEKMVEKICSSGG</sequence>
<dbReference type="Pfam" id="PF20049">
    <property type="entry name" value="DUF6451"/>
    <property type="match status" value="1"/>
</dbReference>
<reference evidence="1 2" key="1">
    <citation type="submission" date="2018-11" db="EMBL/GenBank/DDBJ databases">
        <authorList>
            <consortium name="Pathogen Informatics"/>
        </authorList>
    </citation>
    <scope>NUCLEOTIDE SEQUENCE [LARGE SCALE GENOMIC DNA]</scope>
    <source>
        <strain evidence="1 2">Zambia</strain>
    </source>
</reference>
<name>A0A183LK50_9TREM</name>
<dbReference type="InterPro" id="IPR045609">
    <property type="entry name" value="DUF6451"/>
</dbReference>
<proteinExistence type="predicted"/>
<keyword evidence="2" id="KW-1185">Reference proteome</keyword>
<evidence type="ECO:0000313" key="2">
    <source>
        <dbReference type="Proteomes" id="UP000277204"/>
    </source>
</evidence>
<gene>
    <name evidence="1" type="ORF">SMRZ_LOCUS4175</name>
</gene>
<dbReference type="PANTHER" id="PTHR47027">
    <property type="entry name" value="REVERSE TRANSCRIPTASE DOMAIN-CONTAINING PROTEIN"/>
    <property type="match status" value="1"/>
</dbReference>
<dbReference type="AlphaFoldDB" id="A0A183LK50"/>